<dbReference type="AlphaFoldDB" id="A0A8T2QYC7"/>
<dbReference type="GO" id="GO:0040029">
    <property type="term" value="P:epigenetic regulation of gene expression"/>
    <property type="evidence" value="ECO:0007669"/>
    <property type="project" value="TreeGrafter"/>
</dbReference>
<reference evidence="2" key="1">
    <citation type="submission" date="2021-08" db="EMBL/GenBank/DDBJ databases">
        <title>WGS assembly of Ceratopteris richardii.</title>
        <authorList>
            <person name="Marchant D.B."/>
            <person name="Chen G."/>
            <person name="Jenkins J."/>
            <person name="Shu S."/>
            <person name="Leebens-Mack J."/>
            <person name="Grimwood J."/>
            <person name="Schmutz J."/>
            <person name="Soltis P."/>
            <person name="Soltis D."/>
            <person name="Chen Z.-H."/>
        </authorList>
    </citation>
    <scope>NUCLEOTIDE SEQUENCE</scope>
    <source>
        <strain evidence="2">Whitten #5841</strain>
        <tissue evidence="2">Leaf</tissue>
    </source>
</reference>
<comment type="caution">
    <text evidence="2">The sequence shown here is derived from an EMBL/GenBank/DDBJ whole genome shotgun (WGS) entry which is preliminary data.</text>
</comment>
<dbReference type="EMBL" id="CM035436">
    <property type="protein sequence ID" value="KAH7288458.1"/>
    <property type="molecule type" value="Genomic_DNA"/>
</dbReference>
<dbReference type="InterPro" id="IPR023801">
    <property type="entry name" value="His_deacetylse_dom"/>
</dbReference>
<dbReference type="PANTHER" id="PTHR10625">
    <property type="entry name" value="HISTONE DEACETYLASE HDAC1-RELATED"/>
    <property type="match status" value="1"/>
</dbReference>
<gene>
    <name evidence="2" type="ORF">KP509_31G027100</name>
</gene>
<dbReference type="InterPro" id="IPR037138">
    <property type="entry name" value="His_deacetylse_dom_sf"/>
</dbReference>
<accession>A0A8T2QYC7</accession>
<dbReference type="Pfam" id="PF00850">
    <property type="entry name" value="Hist_deacetyl"/>
    <property type="match status" value="1"/>
</dbReference>
<dbReference type="GO" id="GO:0004407">
    <property type="term" value="F:histone deacetylase activity"/>
    <property type="evidence" value="ECO:0007669"/>
    <property type="project" value="TreeGrafter"/>
</dbReference>
<dbReference type="InterPro" id="IPR023696">
    <property type="entry name" value="Ureohydrolase_dom_sf"/>
</dbReference>
<keyword evidence="3" id="KW-1185">Reference proteome</keyword>
<organism evidence="2 3">
    <name type="scientific">Ceratopteris richardii</name>
    <name type="common">Triangle waterfern</name>
    <dbReference type="NCBI Taxonomy" id="49495"/>
    <lineage>
        <taxon>Eukaryota</taxon>
        <taxon>Viridiplantae</taxon>
        <taxon>Streptophyta</taxon>
        <taxon>Embryophyta</taxon>
        <taxon>Tracheophyta</taxon>
        <taxon>Polypodiopsida</taxon>
        <taxon>Polypodiidae</taxon>
        <taxon>Polypodiales</taxon>
        <taxon>Pteridineae</taxon>
        <taxon>Pteridaceae</taxon>
        <taxon>Parkerioideae</taxon>
        <taxon>Ceratopteris</taxon>
    </lineage>
</organism>
<name>A0A8T2QYC7_CERRI</name>
<evidence type="ECO:0000313" key="3">
    <source>
        <dbReference type="Proteomes" id="UP000825935"/>
    </source>
</evidence>
<dbReference type="OMA" id="AVHVNSH"/>
<sequence length="159" mass="17332">MIIDLDAHQGNGHERDFAGDKRVYILDIYNSDIYPQDFLARRAITQKVELRSGTTTSAYLHQLQEELKVAKSAFHPQLIIYNAGTDILAGDPLGGLLISPEGVKERDELVFRFAEEQSCPIVMVTSGGYTKKSAGVIADSIMNLTAKGCITLGSTGISK</sequence>
<evidence type="ECO:0000313" key="2">
    <source>
        <dbReference type="EMBL" id="KAH7288458.1"/>
    </source>
</evidence>
<dbReference type="PANTHER" id="PTHR10625:SF23">
    <property type="entry name" value="HISTONE DEACETYLASE 11"/>
    <property type="match status" value="1"/>
</dbReference>
<protein>
    <recommendedName>
        <fullName evidence="1">Histone deacetylase domain-containing protein</fullName>
    </recommendedName>
</protein>
<dbReference type="SUPFAM" id="SSF52768">
    <property type="entry name" value="Arginase/deacetylase"/>
    <property type="match status" value="1"/>
</dbReference>
<feature type="domain" description="Histone deacetylase" evidence="1">
    <location>
        <begin position="1"/>
        <end position="142"/>
    </location>
</feature>
<dbReference type="Gene3D" id="3.40.800.20">
    <property type="entry name" value="Histone deacetylase domain"/>
    <property type="match status" value="1"/>
</dbReference>
<dbReference type="GO" id="GO:0000118">
    <property type="term" value="C:histone deacetylase complex"/>
    <property type="evidence" value="ECO:0007669"/>
    <property type="project" value="TreeGrafter"/>
</dbReference>
<proteinExistence type="predicted"/>
<dbReference type="OrthoDB" id="437693at2759"/>
<dbReference type="Proteomes" id="UP000825935">
    <property type="component" value="Chromosome 31"/>
</dbReference>
<evidence type="ECO:0000259" key="1">
    <source>
        <dbReference type="Pfam" id="PF00850"/>
    </source>
</evidence>